<dbReference type="InterPro" id="IPR008972">
    <property type="entry name" value="Cupredoxin"/>
</dbReference>
<evidence type="ECO:0000313" key="5">
    <source>
        <dbReference type="Proteomes" id="UP001229421"/>
    </source>
</evidence>
<dbReference type="GO" id="GO:0009055">
    <property type="term" value="F:electron transfer activity"/>
    <property type="evidence" value="ECO:0007669"/>
    <property type="project" value="InterPro"/>
</dbReference>
<name>A0AAD8K012_TARER</name>
<evidence type="ECO:0000256" key="2">
    <source>
        <dbReference type="ARBA" id="ARBA00023180"/>
    </source>
</evidence>
<dbReference type="GO" id="GO:0005886">
    <property type="term" value="C:plasma membrane"/>
    <property type="evidence" value="ECO:0007669"/>
    <property type="project" value="TreeGrafter"/>
</dbReference>
<feature type="domain" description="Phytocyanin" evidence="3">
    <location>
        <begin position="28"/>
        <end position="130"/>
    </location>
</feature>
<keyword evidence="1" id="KW-1015">Disulfide bond</keyword>
<reference evidence="4" key="1">
    <citation type="journal article" date="2023" name="bioRxiv">
        <title>Improved chromosome-level genome assembly for marigold (Tagetes erecta).</title>
        <authorList>
            <person name="Jiang F."/>
            <person name="Yuan L."/>
            <person name="Wang S."/>
            <person name="Wang H."/>
            <person name="Xu D."/>
            <person name="Wang A."/>
            <person name="Fan W."/>
        </authorList>
    </citation>
    <scope>NUCLEOTIDE SEQUENCE</scope>
    <source>
        <strain evidence="4">WSJ</strain>
        <tissue evidence="4">Leaf</tissue>
    </source>
</reference>
<dbReference type="Proteomes" id="UP001229421">
    <property type="component" value="Unassembled WGS sequence"/>
</dbReference>
<dbReference type="AlphaFoldDB" id="A0AAD8K012"/>
<keyword evidence="5" id="KW-1185">Reference proteome</keyword>
<evidence type="ECO:0000313" key="4">
    <source>
        <dbReference type="EMBL" id="KAK1413930.1"/>
    </source>
</evidence>
<keyword evidence="2" id="KW-0325">Glycoprotein</keyword>
<dbReference type="PANTHER" id="PTHR33021">
    <property type="entry name" value="BLUE COPPER PROTEIN"/>
    <property type="match status" value="1"/>
</dbReference>
<dbReference type="PANTHER" id="PTHR33021:SF522">
    <property type="entry name" value="PHYTOCYANIN DOMAIN-CONTAINING PROTEIN"/>
    <property type="match status" value="1"/>
</dbReference>
<dbReference type="PROSITE" id="PS51257">
    <property type="entry name" value="PROKAR_LIPOPROTEIN"/>
    <property type="match status" value="1"/>
</dbReference>
<gene>
    <name evidence="4" type="ORF">QVD17_29667</name>
</gene>
<sequence>MASSKLSIVVVTTLTVACMHFSTMMAATSYLVGGAKGWHLPSKRNFYEEWAKGKKFIKGDKFFFIFKENEHSVAFVDRQEDFDKCNVTAAKNVDKWGGAVSWILNEVEKFYFICTFHCAKGQKVIIDIKAS</sequence>
<dbReference type="InterPro" id="IPR003245">
    <property type="entry name" value="Phytocyanin_dom"/>
</dbReference>
<evidence type="ECO:0000256" key="1">
    <source>
        <dbReference type="ARBA" id="ARBA00023157"/>
    </source>
</evidence>
<dbReference type="InterPro" id="IPR039391">
    <property type="entry name" value="Phytocyanin-like"/>
</dbReference>
<dbReference type="FunFam" id="2.60.40.420:FF:000034">
    <property type="entry name" value="Cupredoxin superfamily protein"/>
    <property type="match status" value="1"/>
</dbReference>
<accession>A0AAD8K012</accession>
<protein>
    <recommendedName>
        <fullName evidence="3">Phytocyanin domain-containing protein</fullName>
    </recommendedName>
</protein>
<dbReference type="PROSITE" id="PS51485">
    <property type="entry name" value="PHYTOCYANIN"/>
    <property type="match status" value="1"/>
</dbReference>
<dbReference type="SUPFAM" id="SSF49503">
    <property type="entry name" value="Cupredoxins"/>
    <property type="match status" value="1"/>
</dbReference>
<evidence type="ECO:0000259" key="3">
    <source>
        <dbReference type="PROSITE" id="PS51485"/>
    </source>
</evidence>
<proteinExistence type="predicted"/>
<dbReference type="Pfam" id="PF02298">
    <property type="entry name" value="Cu_bind_like"/>
    <property type="match status" value="1"/>
</dbReference>
<dbReference type="Gene3D" id="2.60.40.420">
    <property type="entry name" value="Cupredoxins - blue copper proteins"/>
    <property type="match status" value="1"/>
</dbReference>
<dbReference type="EMBL" id="JAUHHV010000008">
    <property type="protein sequence ID" value="KAK1413930.1"/>
    <property type="molecule type" value="Genomic_DNA"/>
</dbReference>
<comment type="caution">
    <text evidence="4">The sequence shown here is derived from an EMBL/GenBank/DDBJ whole genome shotgun (WGS) entry which is preliminary data.</text>
</comment>
<organism evidence="4 5">
    <name type="scientific">Tagetes erecta</name>
    <name type="common">African marigold</name>
    <dbReference type="NCBI Taxonomy" id="13708"/>
    <lineage>
        <taxon>Eukaryota</taxon>
        <taxon>Viridiplantae</taxon>
        <taxon>Streptophyta</taxon>
        <taxon>Embryophyta</taxon>
        <taxon>Tracheophyta</taxon>
        <taxon>Spermatophyta</taxon>
        <taxon>Magnoliopsida</taxon>
        <taxon>eudicotyledons</taxon>
        <taxon>Gunneridae</taxon>
        <taxon>Pentapetalae</taxon>
        <taxon>asterids</taxon>
        <taxon>campanulids</taxon>
        <taxon>Asterales</taxon>
        <taxon>Asteraceae</taxon>
        <taxon>Asteroideae</taxon>
        <taxon>Heliantheae alliance</taxon>
        <taxon>Tageteae</taxon>
        <taxon>Tagetes</taxon>
    </lineage>
</organism>